<evidence type="ECO:0000313" key="9">
    <source>
        <dbReference type="Proteomes" id="UP001596548"/>
    </source>
</evidence>
<keyword evidence="2 6" id="KW-0812">Transmembrane</keyword>
<dbReference type="InterPro" id="IPR020846">
    <property type="entry name" value="MFS_dom"/>
</dbReference>
<keyword evidence="9" id="KW-1185">Reference proteome</keyword>
<dbReference type="EMBL" id="JBHTBJ010000001">
    <property type="protein sequence ID" value="MFC7272725.1"/>
    <property type="molecule type" value="Genomic_DNA"/>
</dbReference>
<dbReference type="Proteomes" id="UP001596548">
    <property type="component" value="Unassembled WGS sequence"/>
</dbReference>
<name>A0ABW2HHY7_9ACTN</name>
<dbReference type="SUPFAM" id="SSF103473">
    <property type="entry name" value="MFS general substrate transporter"/>
    <property type="match status" value="1"/>
</dbReference>
<gene>
    <name evidence="8" type="ORF">ACFQS1_01925</name>
</gene>
<comment type="caution">
    <text evidence="8">The sequence shown here is derived from an EMBL/GenBank/DDBJ whole genome shotgun (WGS) entry which is preliminary data.</text>
</comment>
<feature type="transmembrane region" description="Helical" evidence="6">
    <location>
        <begin position="350"/>
        <end position="372"/>
    </location>
</feature>
<dbReference type="InterPro" id="IPR011701">
    <property type="entry name" value="MFS"/>
</dbReference>
<comment type="subcellular location">
    <subcellularLocation>
        <location evidence="1">Cell membrane</location>
        <topology evidence="1">Multi-pass membrane protein</topology>
    </subcellularLocation>
</comment>
<dbReference type="InterPro" id="IPR036259">
    <property type="entry name" value="MFS_trans_sf"/>
</dbReference>
<evidence type="ECO:0000256" key="4">
    <source>
        <dbReference type="ARBA" id="ARBA00023136"/>
    </source>
</evidence>
<dbReference type="Pfam" id="PF07690">
    <property type="entry name" value="MFS_1"/>
    <property type="match status" value="1"/>
</dbReference>
<dbReference type="Gene3D" id="1.20.1250.20">
    <property type="entry name" value="MFS general substrate transporter like domains"/>
    <property type="match status" value="2"/>
</dbReference>
<accession>A0ABW2HHY7</accession>
<dbReference type="RefSeq" id="WP_378964126.1">
    <property type="nucleotide sequence ID" value="NZ_JBHTBJ010000001.1"/>
</dbReference>
<feature type="transmembrane region" description="Helical" evidence="6">
    <location>
        <begin position="162"/>
        <end position="181"/>
    </location>
</feature>
<evidence type="ECO:0000256" key="5">
    <source>
        <dbReference type="SAM" id="MobiDB-lite"/>
    </source>
</evidence>
<feature type="compositionally biased region" description="Basic and acidic residues" evidence="5">
    <location>
        <begin position="207"/>
        <end position="219"/>
    </location>
</feature>
<feature type="transmembrane region" description="Helical" evidence="6">
    <location>
        <begin position="256"/>
        <end position="280"/>
    </location>
</feature>
<feature type="transmembrane region" description="Helical" evidence="6">
    <location>
        <begin position="292"/>
        <end position="311"/>
    </location>
</feature>
<feature type="domain" description="Major facilitator superfamily (MFS) profile" evidence="7">
    <location>
        <begin position="226"/>
        <end position="416"/>
    </location>
</feature>
<protein>
    <submittedName>
        <fullName evidence="8">MFS transporter</fullName>
    </submittedName>
</protein>
<dbReference type="InterPro" id="IPR051788">
    <property type="entry name" value="MFS_Transporter"/>
</dbReference>
<feature type="transmembrane region" description="Helical" evidence="6">
    <location>
        <begin position="317"/>
        <end position="338"/>
    </location>
</feature>
<feature type="transmembrane region" description="Helical" evidence="6">
    <location>
        <begin position="44"/>
        <end position="63"/>
    </location>
</feature>
<sequence length="416" mass="41394">MRTEVSGGRRAGWIGAGYAAQGFGYAAVVTALPAFKERQGIDDGFVSVILLLVCVAAAGGSILADKAAARWGSRYALSGGLLAVAAGLGLTTFPTPTPIFTVILIAYGIGLGAVDASLSMQGVLVQARLGRSVMSRLFAAYTAAAITAALLMSGFAASGGGAALAVGAAAVLAAGVVVLGFSSLEPAKTVMPDLVGSTRHGGTGHENTGHEGTGHEGSRRDSTRHVVLVCGAFIFTAFLADSAVSTWSSVYLDDSLLASAAVVPLGYAAYQAAVLISRLVGDHVVPRAGRGAAAAGSLLICAVGCGIVVAVPAVVPAIIGFALAGIGVGILVPLAFSAAGEATPGHSDEVIARVNLFNYGGALLGAVLLGALSEPIGLRTAFLIPVIGLLATVPVVRALRRLPTTPAILPPATAPR</sequence>
<feature type="transmembrane region" description="Helical" evidence="6">
    <location>
        <begin position="226"/>
        <end position="244"/>
    </location>
</feature>
<keyword evidence="3 6" id="KW-1133">Transmembrane helix</keyword>
<organism evidence="8 9">
    <name type="scientific">Paractinoplanes rhizophilus</name>
    <dbReference type="NCBI Taxonomy" id="1416877"/>
    <lineage>
        <taxon>Bacteria</taxon>
        <taxon>Bacillati</taxon>
        <taxon>Actinomycetota</taxon>
        <taxon>Actinomycetes</taxon>
        <taxon>Micromonosporales</taxon>
        <taxon>Micromonosporaceae</taxon>
        <taxon>Paractinoplanes</taxon>
    </lineage>
</organism>
<feature type="transmembrane region" description="Helical" evidence="6">
    <location>
        <begin position="99"/>
        <end position="125"/>
    </location>
</feature>
<feature type="region of interest" description="Disordered" evidence="5">
    <location>
        <begin position="195"/>
        <end position="219"/>
    </location>
</feature>
<dbReference type="PANTHER" id="PTHR23514">
    <property type="entry name" value="BYPASS OF STOP CODON PROTEIN 6"/>
    <property type="match status" value="1"/>
</dbReference>
<evidence type="ECO:0000256" key="1">
    <source>
        <dbReference type="ARBA" id="ARBA00004651"/>
    </source>
</evidence>
<keyword evidence="4 6" id="KW-0472">Membrane</keyword>
<evidence type="ECO:0000256" key="6">
    <source>
        <dbReference type="SAM" id="Phobius"/>
    </source>
</evidence>
<proteinExistence type="predicted"/>
<reference evidence="9" key="1">
    <citation type="journal article" date="2019" name="Int. J. Syst. Evol. Microbiol.">
        <title>The Global Catalogue of Microorganisms (GCM) 10K type strain sequencing project: providing services to taxonomists for standard genome sequencing and annotation.</title>
        <authorList>
            <consortium name="The Broad Institute Genomics Platform"/>
            <consortium name="The Broad Institute Genome Sequencing Center for Infectious Disease"/>
            <person name="Wu L."/>
            <person name="Ma J."/>
        </authorList>
    </citation>
    <scope>NUCLEOTIDE SEQUENCE [LARGE SCALE GENOMIC DNA]</scope>
    <source>
        <strain evidence="9">XZYJT-10</strain>
    </source>
</reference>
<feature type="transmembrane region" description="Helical" evidence="6">
    <location>
        <begin position="75"/>
        <end position="93"/>
    </location>
</feature>
<evidence type="ECO:0000256" key="2">
    <source>
        <dbReference type="ARBA" id="ARBA00022692"/>
    </source>
</evidence>
<dbReference type="PANTHER" id="PTHR23514:SF13">
    <property type="entry name" value="INNER MEMBRANE PROTEIN YBJJ"/>
    <property type="match status" value="1"/>
</dbReference>
<evidence type="ECO:0000259" key="7">
    <source>
        <dbReference type="PROSITE" id="PS50850"/>
    </source>
</evidence>
<dbReference type="PROSITE" id="PS50850">
    <property type="entry name" value="MFS"/>
    <property type="match status" value="1"/>
</dbReference>
<feature type="transmembrane region" description="Helical" evidence="6">
    <location>
        <begin position="12"/>
        <end position="32"/>
    </location>
</feature>
<feature type="transmembrane region" description="Helical" evidence="6">
    <location>
        <begin position="378"/>
        <end position="399"/>
    </location>
</feature>
<evidence type="ECO:0000256" key="3">
    <source>
        <dbReference type="ARBA" id="ARBA00022989"/>
    </source>
</evidence>
<feature type="transmembrane region" description="Helical" evidence="6">
    <location>
        <begin position="137"/>
        <end position="156"/>
    </location>
</feature>
<evidence type="ECO:0000313" key="8">
    <source>
        <dbReference type="EMBL" id="MFC7272725.1"/>
    </source>
</evidence>